<reference evidence="2" key="1">
    <citation type="submission" date="2019-08" db="EMBL/GenBank/DDBJ databases">
        <authorList>
            <person name="Kucharzyk K."/>
            <person name="Murdoch R.W."/>
            <person name="Higgins S."/>
            <person name="Loffler F."/>
        </authorList>
    </citation>
    <scope>NUCLEOTIDE SEQUENCE</scope>
</reference>
<name>A0A645FKF0_9ZZZZ</name>
<protein>
    <submittedName>
        <fullName evidence="2">Uncharacterized protein</fullName>
    </submittedName>
</protein>
<dbReference type="AlphaFoldDB" id="A0A645FKF0"/>
<organism evidence="2">
    <name type="scientific">bioreactor metagenome</name>
    <dbReference type="NCBI Taxonomy" id="1076179"/>
    <lineage>
        <taxon>unclassified sequences</taxon>
        <taxon>metagenomes</taxon>
        <taxon>ecological metagenomes</taxon>
    </lineage>
</organism>
<gene>
    <name evidence="2" type="ORF">SDC9_162216</name>
</gene>
<proteinExistence type="predicted"/>
<sequence length="154" mass="17487">MHGSVHRYFGSGFDQENIAHIDLIHIHFLELAVFHLLQRALRSHFRQLTDGGSGFIQRPLLQVCSEQEEKGYDGRFLKVTDDKGTGHSDGNQDIDADHLDSQCLISLDCNGSHSDEGCDDQRPDQDDFLMKEPFSQEPDRDQNPAEPCDLIFVF</sequence>
<dbReference type="EMBL" id="VSSQ01061569">
    <property type="protein sequence ID" value="MPN14887.1"/>
    <property type="molecule type" value="Genomic_DNA"/>
</dbReference>
<comment type="caution">
    <text evidence="2">The sequence shown here is derived from an EMBL/GenBank/DDBJ whole genome shotgun (WGS) entry which is preliminary data.</text>
</comment>
<feature type="compositionally biased region" description="Basic and acidic residues" evidence="1">
    <location>
        <begin position="113"/>
        <end position="130"/>
    </location>
</feature>
<accession>A0A645FKF0</accession>
<feature type="region of interest" description="Disordered" evidence="1">
    <location>
        <begin position="112"/>
        <end position="148"/>
    </location>
</feature>
<evidence type="ECO:0000256" key="1">
    <source>
        <dbReference type="SAM" id="MobiDB-lite"/>
    </source>
</evidence>
<evidence type="ECO:0000313" key="2">
    <source>
        <dbReference type="EMBL" id="MPN14887.1"/>
    </source>
</evidence>